<dbReference type="STRING" id="98403.A0A151GN87"/>
<keyword evidence="2" id="KW-1185">Reference proteome</keyword>
<proteinExistence type="predicted"/>
<gene>
    <name evidence="1" type="ORF">DCS_05592</name>
</gene>
<dbReference type="AlphaFoldDB" id="A0A151GN87"/>
<protein>
    <submittedName>
        <fullName evidence="1">Uncharacterized protein</fullName>
    </submittedName>
</protein>
<dbReference type="GeneID" id="63718235"/>
<name>A0A151GN87_DRECN</name>
<reference evidence="1 2" key="1">
    <citation type="journal article" date="2016" name="Sci. Rep.">
        <title>Insights into Adaptations to a Near-Obligate Nematode Endoparasitic Lifestyle from the Finished Genome of Drechmeria coniospora.</title>
        <authorList>
            <person name="Zhang L."/>
            <person name="Zhou Z."/>
            <person name="Guo Q."/>
            <person name="Fokkens L."/>
            <person name="Miskei M."/>
            <person name="Pocsi I."/>
            <person name="Zhang W."/>
            <person name="Chen M."/>
            <person name="Wang L."/>
            <person name="Sun Y."/>
            <person name="Donzelli B.G."/>
            <person name="Gibson D.M."/>
            <person name="Nelson D.R."/>
            <person name="Luo J.G."/>
            <person name="Rep M."/>
            <person name="Liu H."/>
            <person name="Yang S."/>
            <person name="Wang J."/>
            <person name="Krasnoff S.B."/>
            <person name="Xu Y."/>
            <person name="Molnar I."/>
            <person name="Lin M."/>
        </authorList>
    </citation>
    <scope>NUCLEOTIDE SEQUENCE [LARGE SCALE GENOMIC DNA]</scope>
    <source>
        <strain evidence="1 2">ARSEF 6962</strain>
    </source>
</reference>
<dbReference type="EMBL" id="LAYC01000002">
    <property type="protein sequence ID" value="KYK58575.1"/>
    <property type="molecule type" value="Genomic_DNA"/>
</dbReference>
<comment type="caution">
    <text evidence="1">The sequence shown here is derived from an EMBL/GenBank/DDBJ whole genome shotgun (WGS) entry which is preliminary data.</text>
</comment>
<dbReference type="OrthoDB" id="4150019at2759"/>
<evidence type="ECO:0000313" key="1">
    <source>
        <dbReference type="EMBL" id="KYK58575.1"/>
    </source>
</evidence>
<accession>A0A151GN87</accession>
<organism evidence="1 2">
    <name type="scientific">Drechmeria coniospora</name>
    <name type="common">Nematophagous fungus</name>
    <name type="synonym">Meria coniospora</name>
    <dbReference type="NCBI Taxonomy" id="98403"/>
    <lineage>
        <taxon>Eukaryota</taxon>
        <taxon>Fungi</taxon>
        <taxon>Dikarya</taxon>
        <taxon>Ascomycota</taxon>
        <taxon>Pezizomycotina</taxon>
        <taxon>Sordariomycetes</taxon>
        <taxon>Hypocreomycetidae</taxon>
        <taxon>Hypocreales</taxon>
        <taxon>Ophiocordycipitaceae</taxon>
        <taxon>Drechmeria</taxon>
    </lineage>
</organism>
<dbReference type="Proteomes" id="UP000076580">
    <property type="component" value="Chromosome 02"/>
</dbReference>
<dbReference type="RefSeq" id="XP_040657927.1">
    <property type="nucleotide sequence ID" value="XM_040802894.1"/>
</dbReference>
<dbReference type="InParanoid" id="A0A151GN87"/>
<evidence type="ECO:0000313" key="2">
    <source>
        <dbReference type="Proteomes" id="UP000076580"/>
    </source>
</evidence>
<sequence>MPKTESIDMTWQAYLAESTLNTTFPPCPPSSSAASTTWTCATSEAGSREGVAWPEFPPLARSMSYGGQGSAEHAQLQYLSMGHGQPFERRPSNLSDMFTPPPFETPIGSITGLDNQGLLMAGSICADAEAWQQQMIPPGEARFGAWPSNKTSGDQQIWLEEQRQQVVAARAPSEAYYSA</sequence>